<dbReference type="SUPFAM" id="SSF52540">
    <property type="entry name" value="P-loop containing nucleoside triphosphate hydrolases"/>
    <property type="match status" value="1"/>
</dbReference>
<evidence type="ECO:0000313" key="8">
    <source>
        <dbReference type="Proteomes" id="UP000198393"/>
    </source>
</evidence>
<dbReference type="InterPro" id="IPR006083">
    <property type="entry name" value="PRK/URK"/>
</dbReference>
<feature type="domain" description="Phosphoribulokinase/uridine kinase" evidence="6">
    <location>
        <begin position="6"/>
        <end position="189"/>
    </location>
</feature>
<proteinExistence type="predicted"/>
<dbReference type="AlphaFoldDB" id="A0A239IM12"/>
<dbReference type="GO" id="GO:0005524">
    <property type="term" value="F:ATP binding"/>
    <property type="evidence" value="ECO:0007669"/>
    <property type="project" value="InterPro"/>
</dbReference>
<dbReference type="RefSeq" id="WP_089356466.1">
    <property type="nucleotide sequence ID" value="NZ_FZPD01000003.1"/>
</dbReference>
<evidence type="ECO:0000256" key="2">
    <source>
        <dbReference type="ARBA" id="ARBA00012137"/>
    </source>
</evidence>
<name>A0A239IM12_EKHLU</name>
<evidence type="ECO:0000256" key="5">
    <source>
        <dbReference type="ARBA" id="ARBA00022777"/>
    </source>
</evidence>
<dbReference type="GO" id="GO:0004849">
    <property type="term" value="F:uridine kinase activity"/>
    <property type="evidence" value="ECO:0007669"/>
    <property type="project" value="UniProtKB-EC"/>
</dbReference>
<dbReference type="CDD" id="cd02023">
    <property type="entry name" value="UMPK"/>
    <property type="match status" value="1"/>
</dbReference>
<dbReference type="InterPro" id="IPR000764">
    <property type="entry name" value="Uridine_kinase-like"/>
</dbReference>
<evidence type="ECO:0000256" key="4">
    <source>
        <dbReference type="ARBA" id="ARBA00022741"/>
    </source>
</evidence>
<keyword evidence="3" id="KW-0808">Transferase</keyword>
<dbReference type="EMBL" id="FZPD01000003">
    <property type="protein sequence ID" value="SNS94432.1"/>
    <property type="molecule type" value="Genomic_DNA"/>
</dbReference>
<evidence type="ECO:0000259" key="6">
    <source>
        <dbReference type="Pfam" id="PF00485"/>
    </source>
</evidence>
<dbReference type="GO" id="GO:0044206">
    <property type="term" value="P:UMP salvage"/>
    <property type="evidence" value="ECO:0007669"/>
    <property type="project" value="UniProtKB-UniPathway"/>
</dbReference>
<dbReference type="Proteomes" id="UP000198393">
    <property type="component" value="Unassembled WGS sequence"/>
</dbReference>
<keyword evidence="4" id="KW-0547">Nucleotide-binding</keyword>
<keyword evidence="5 7" id="KW-0418">Kinase</keyword>
<evidence type="ECO:0000313" key="7">
    <source>
        <dbReference type="EMBL" id="SNS94432.1"/>
    </source>
</evidence>
<comment type="pathway">
    <text evidence="1">Pyrimidine metabolism; UMP biosynthesis via salvage pathway; UMP from uridine: step 1/1.</text>
</comment>
<dbReference type="EC" id="2.7.1.48" evidence="2"/>
<evidence type="ECO:0000256" key="1">
    <source>
        <dbReference type="ARBA" id="ARBA00004690"/>
    </source>
</evidence>
<dbReference type="PRINTS" id="PR00988">
    <property type="entry name" value="URIDINKINASE"/>
</dbReference>
<keyword evidence="8" id="KW-1185">Reference proteome</keyword>
<organism evidence="7 8">
    <name type="scientific">Ekhidna lutea</name>
    <dbReference type="NCBI Taxonomy" id="447679"/>
    <lineage>
        <taxon>Bacteria</taxon>
        <taxon>Pseudomonadati</taxon>
        <taxon>Bacteroidota</taxon>
        <taxon>Cytophagia</taxon>
        <taxon>Cytophagales</taxon>
        <taxon>Reichenbachiellaceae</taxon>
        <taxon>Ekhidna</taxon>
    </lineage>
</organism>
<dbReference type="InterPro" id="IPR027417">
    <property type="entry name" value="P-loop_NTPase"/>
</dbReference>
<gene>
    <name evidence="7" type="ORF">SAMN05421640_1722</name>
</gene>
<dbReference type="OrthoDB" id="9777642at2"/>
<accession>A0A239IM12</accession>
<dbReference type="Gene3D" id="3.40.50.300">
    <property type="entry name" value="P-loop containing nucleotide triphosphate hydrolases"/>
    <property type="match status" value="1"/>
</dbReference>
<dbReference type="UniPathway" id="UPA00574">
    <property type="reaction ID" value="UER00637"/>
</dbReference>
<protein>
    <recommendedName>
        <fullName evidence="2">uridine/cytidine kinase</fullName>
        <ecNumber evidence="2">2.7.1.48</ecNumber>
    </recommendedName>
</protein>
<dbReference type="PANTHER" id="PTHR10285">
    <property type="entry name" value="URIDINE KINASE"/>
    <property type="match status" value="1"/>
</dbReference>
<reference evidence="7 8" key="1">
    <citation type="submission" date="2017-06" db="EMBL/GenBank/DDBJ databases">
        <authorList>
            <person name="Kim H.J."/>
            <person name="Triplett B.A."/>
        </authorList>
    </citation>
    <scope>NUCLEOTIDE SEQUENCE [LARGE SCALE GENOMIC DNA]</scope>
    <source>
        <strain evidence="7 8">DSM 19307</strain>
    </source>
</reference>
<dbReference type="Pfam" id="PF00485">
    <property type="entry name" value="PRK"/>
    <property type="match status" value="1"/>
</dbReference>
<sequence>MTKPIVIGVTGGSGSGKTLFIKRLVKEVKNVALLSMDNYYIERNAQPKDKMGVENFDTLESIDQAKFAGDLKKLISGDTLEIKEYTYNNDQVKPKILKIESKPVILVEGIFTLHFKEIRDLLNLKIYIEAPGYLMLKRRIIRDANERGYDLSDVLYRFEHHVTPSFQQYIDPSKKWADLIIPNHKNFDVALKVISTFLNQ</sequence>
<evidence type="ECO:0000256" key="3">
    <source>
        <dbReference type="ARBA" id="ARBA00022679"/>
    </source>
</evidence>